<sequence>MGVGFVILIHLFIIAALSFIFAVISCTFTYFISKKENRRRKIILALIAPFVAFYTFYIVGVIGLSMVSNNKKVDVGIGDSWYVPLKNDHQLLFIDLPEQASINNGNGLTLISSVAKIEESGNHIFGKTLDNEYFFVDLKTNDVKTFQTEKELSFLSTSKKLNLIDVTEFYSERKKDIMGYWPLLIMFLSFIISVGAVYIWKLILIF</sequence>
<name>A0A448B718_CHRGE</name>
<reference evidence="2 3" key="1">
    <citation type="submission" date="2018-12" db="EMBL/GenBank/DDBJ databases">
        <authorList>
            <consortium name="Pathogen Informatics"/>
        </authorList>
    </citation>
    <scope>NUCLEOTIDE SEQUENCE [LARGE SCALE GENOMIC DNA]</scope>
    <source>
        <strain evidence="2 3">NCTC11432</strain>
    </source>
</reference>
<dbReference type="KEGG" id="cgle:NCTC11432_03965"/>
<dbReference type="AlphaFoldDB" id="A0A448B718"/>
<keyword evidence="1" id="KW-0812">Transmembrane</keyword>
<protein>
    <submittedName>
        <fullName evidence="2">Uncharacterized protein</fullName>
    </submittedName>
</protein>
<dbReference type="STRING" id="525257.HMPREF0204_10036"/>
<keyword evidence="1" id="KW-1133">Transmembrane helix</keyword>
<dbReference type="OrthoDB" id="1261310at2"/>
<feature type="transmembrane region" description="Helical" evidence="1">
    <location>
        <begin position="6"/>
        <end position="31"/>
    </location>
</feature>
<dbReference type="EMBL" id="LR134289">
    <property type="protein sequence ID" value="VEE10373.1"/>
    <property type="molecule type" value="Genomic_DNA"/>
</dbReference>
<accession>A0A448B718</accession>
<evidence type="ECO:0000313" key="3">
    <source>
        <dbReference type="Proteomes" id="UP000279227"/>
    </source>
</evidence>
<organism evidence="2 3">
    <name type="scientific">Chryseobacterium gleum</name>
    <name type="common">Flavobacterium gleum</name>
    <dbReference type="NCBI Taxonomy" id="250"/>
    <lineage>
        <taxon>Bacteria</taxon>
        <taxon>Pseudomonadati</taxon>
        <taxon>Bacteroidota</taxon>
        <taxon>Flavobacteriia</taxon>
        <taxon>Flavobacteriales</taxon>
        <taxon>Weeksellaceae</taxon>
        <taxon>Chryseobacterium group</taxon>
        <taxon>Chryseobacterium</taxon>
    </lineage>
</organism>
<dbReference type="GeneID" id="93018985"/>
<keyword evidence="1" id="KW-0472">Membrane</keyword>
<evidence type="ECO:0000313" key="2">
    <source>
        <dbReference type="EMBL" id="VEE10373.1"/>
    </source>
</evidence>
<evidence type="ECO:0000256" key="1">
    <source>
        <dbReference type="SAM" id="Phobius"/>
    </source>
</evidence>
<dbReference type="Proteomes" id="UP000279227">
    <property type="component" value="Chromosome"/>
</dbReference>
<feature type="transmembrane region" description="Helical" evidence="1">
    <location>
        <begin position="43"/>
        <end position="67"/>
    </location>
</feature>
<proteinExistence type="predicted"/>
<dbReference type="RefSeq" id="WP_002981744.1">
    <property type="nucleotide sequence ID" value="NZ_CP031676.1"/>
</dbReference>
<feature type="transmembrane region" description="Helical" evidence="1">
    <location>
        <begin position="180"/>
        <end position="200"/>
    </location>
</feature>
<gene>
    <name evidence="2" type="ORF">NCTC11432_03965</name>
</gene>